<accession>A0A0S8JXA3</accession>
<evidence type="ECO:0000256" key="2">
    <source>
        <dbReference type="ARBA" id="ARBA00023134"/>
    </source>
</evidence>
<gene>
    <name evidence="3" type="ORF">AMJ74_03285</name>
</gene>
<dbReference type="Pfam" id="PF00025">
    <property type="entry name" value="Arf"/>
    <property type="match status" value="1"/>
</dbReference>
<dbReference type="CDD" id="cd00882">
    <property type="entry name" value="Ras_like_GTPase"/>
    <property type="match status" value="1"/>
</dbReference>
<dbReference type="PATRIC" id="fig|1703778.3.peg.328"/>
<dbReference type="PANTHER" id="PTHR42708">
    <property type="entry name" value="ATP/GTP-BINDING PROTEIN-RELATED"/>
    <property type="match status" value="1"/>
</dbReference>
<comment type="caution">
    <text evidence="3">The sequence shown here is derived from an EMBL/GenBank/DDBJ whole genome shotgun (WGS) entry which is preliminary data.</text>
</comment>
<dbReference type="InterPro" id="IPR027417">
    <property type="entry name" value="P-loop_NTPase"/>
</dbReference>
<dbReference type="GO" id="GO:0005525">
    <property type="term" value="F:GTP binding"/>
    <property type="evidence" value="ECO:0007669"/>
    <property type="project" value="UniProtKB-KW"/>
</dbReference>
<reference evidence="3 4" key="1">
    <citation type="journal article" date="2015" name="Microbiome">
        <title>Genomic resolution of linkages in carbon, nitrogen, and sulfur cycling among widespread estuary sediment bacteria.</title>
        <authorList>
            <person name="Baker B.J."/>
            <person name="Lazar C.S."/>
            <person name="Teske A.P."/>
            <person name="Dick G.J."/>
        </authorList>
    </citation>
    <scope>NUCLEOTIDE SEQUENCE [LARGE SCALE GENOMIC DNA]</scope>
    <source>
        <strain evidence="3">SM1_77</strain>
    </source>
</reference>
<protein>
    <submittedName>
        <fullName evidence="3">Gliding-motility protein MglA</fullName>
    </submittedName>
</protein>
<dbReference type="SUPFAM" id="SSF52540">
    <property type="entry name" value="P-loop containing nucleoside triphosphate hydrolases"/>
    <property type="match status" value="1"/>
</dbReference>
<dbReference type="GO" id="GO:0003924">
    <property type="term" value="F:GTPase activity"/>
    <property type="evidence" value="ECO:0007669"/>
    <property type="project" value="InterPro"/>
</dbReference>
<organism evidence="3 4">
    <name type="scientific">candidate division WOR_3 bacterium SM1_77</name>
    <dbReference type="NCBI Taxonomy" id="1703778"/>
    <lineage>
        <taxon>Bacteria</taxon>
        <taxon>Bacteria division WOR-3</taxon>
    </lineage>
</organism>
<dbReference type="PANTHER" id="PTHR42708:SF1">
    <property type="entry name" value="GLIDING MOTILITY PROTEIN MGLA"/>
    <property type="match status" value="1"/>
</dbReference>
<sequence length="198" mass="22955">MANFNYAKKELNLKIVYYGTSLGGKTTNLRSIYARMDGDRKGQMMSLATDLDQTIFFDFLPVDVGELKGWKLRYHLYTVPGQVYYNASRRLVLRNVDGLVFVVDSQKERLEENLESMYNLRDNLKVYNLSLKLVPMIIQYNKRDLPNIMPLQELQTQLNDSKYQYFESVAIRGIGIFETLKAVCQAAIMKRVDTLPEV</sequence>
<dbReference type="EMBL" id="LJVE01000048">
    <property type="protein sequence ID" value="KPL14481.1"/>
    <property type="molecule type" value="Genomic_DNA"/>
</dbReference>
<evidence type="ECO:0000256" key="1">
    <source>
        <dbReference type="ARBA" id="ARBA00022741"/>
    </source>
</evidence>
<evidence type="ECO:0000313" key="4">
    <source>
        <dbReference type="Proteomes" id="UP000050975"/>
    </source>
</evidence>
<dbReference type="Proteomes" id="UP000050975">
    <property type="component" value="Unassembled WGS sequence"/>
</dbReference>
<dbReference type="InterPro" id="IPR052705">
    <property type="entry name" value="Gliding_Motility_GTPase"/>
</dbReference>
<evidence type="ECO:0000313" key="3">
    <source>
        <dbReference type="EMBL" id="KPL14481.1"/>
    </source>
</evidence>
<dbReference type="Gene3D" id="3.40.50.300">
    <property type="entry name" value="P-loop containing nucleotide triphosphate hydrolases"/>
    <property type="match status" value="1"/>
</dbReference>
<dbReference type="AlphaFoldDB" id="A0A0S8JXA3"/>
<keyword evidence="1" id="KW-0547">Nucleotide-binding</keyword>
<name>A0A0S8JXA3_UNCW3</name>
<keyword evidence="2" id="KW-0342">GTP-binding</keyword>
<proteinExistence type="predicted"/>
<dbReference type="InterPro" id="IPR006689">
    <property type="entry name" value="Small_GTPase_ARF/SAR"/>
</dbReference>